<organism evidence="1 2">
    <name type="scientific">Paramecium tetraurelia</name>
    <dbReference type="NCBI Taxonomy" id="5888"/>
    <lineage>
        <taxon>Eukaryota</taxon>
        <taxon>Sar</taxon>
        <taxon>Alveolata</taxon>
        <taxon>Ciliophora</taxon>
        <taxon>Intramacronucleata</taxon>
        <taxon>Oligohymenophorea</taxon>
        <taxon>Peniculida</taxon>
        <taxon>Parameciidae</taxon>
        <taxon>Paramecium</taxon>
    </lineage>
</organism>
<dbReference type="PANTHER" id="PTHR33706">
    <property type="entry name" value="MORN VARIANT REPEAT PROTEIN"/>
    <property type="match status" value="1"/>
</dbReference>
<dbReference type="InParanoid" id="A0CZF8"/>
<evidence type="ECO:0000313" key="1">
    <source>
        <dbReference type="EMBL" id="CAK76175.1"/>
    </source>
</evidence>
<dbReference type="EMBL" id="CT868230">
    <property type="protein sequence ID" value="CAK76175.1"/>
    <property type="molecule type" value="Genomic_DNA"/>
</dbReference>
<dbReference type="OrthoDB" id="10552938at2759"/>
<dbReference type="PANTHER" id="PTHR33706:SF1">
    <property type="entry name" value="TPR REPEAT PROTEIN"/>
    <property type="match status" value="1"/>
</dbReference>
<dbReference type="Proteomes" id="UP000000600">
    <property type="component" value="Unassembled WGS sequence"/>
</dbReference>
<name>A0CZF8_PARTE</name>
<dbReference type="AlphaFoldDB" id="A0CZF8"/>
<proteinExistence type="predicted"/>
<dbReference type="GeneID" id="5029357"/>
<dbReference type="RefSeq" id="XP_001443572.1">
    <property type="nucleotide sequence ID" value="XM_001443535.1"/>
</dbReference>
<protein>
    <submittedName>
        <fullName evidence="1">Uncharacterized protein</fullName>
    </submittedName>
</protein>
<dbReference type="HOGENOM" id="CLU_330244_0_0_1"/>
<gene>
    <name evidence="1" type="ORF">GSPATT00011748001</name>
</gene>
<evidence type="ECO:0000313" key="2">
    <source>
        <dbReference type="Proteomes" id="UP000000600"/>
    </source>
</evidence>
<reference evidence="1 2" key="1">
    <citation type="journal article" date="2006" name="Nature">
        <title>Global trends of whole-genome duplications revealed by the ciliate Paramecium tetraurelia.</title>
        <authorList>
            <consortium name="Genoscope"/>
            <person name="Aury J.-M."/>
            <person name="Jaillon O."/>
            <person name="Duret L."/>
            <person name="Noel B."/>
            <person name="Jubin C."/>
            <person name="Porcel B.M."/>
            <person name="Segurens B."/>
            <person name="Daubin V."/>
            <person name="Anthouard V."/>
            <person name="Aiach N."/>
            <person name="Arnaiz O."/>
            <person name="Billaut A."/>
            <person name="Beisson J."/>
            <person name="Blanc I."/>
            <person name="Bouhouche K."/>
            <person name="Camara F."/>
            <person name="Duharcourt S."/>
            <person name="Guigo R."/>
            <person name="Gogendeau D."/>
            <person name="Katinka M."/>
            <person name="Keller A.-M."/>
            <person name="Kissmehl R."/>
            <person name="Klotz C."/>
            <person name="Koll F."/>
            <person name="Le Moue A."/>
            <person name="Lepere C."/>
            <person name="Malinsky S."/>
            <person name="Nowacki M."/>
            <person name="Nowak J.K."/>
            <person name="Plattner H."/>
            <person name="Poulain J."/>
            <person name="Ruiz F."/>
            <person name="Serrano V."/>
            <person name="Zagulski M."/>
            <person name="Dessen P."/>
            <person name="Betermier M."/>
            <person name="Weissenbach J."/>
            <person name="Scarpelli C."/>
            <person name="Schachter V."/>
            <person name="Sperling L."/>
            <person name="Meyer E."/>
            <person name="Cohen J."/>
            <person name="Wincker P."/>
        </authorList>
    </citation>
    <scope>NUCLEOTIDE SEQUENCE [LARGE SCALE GENOMIC DNA]</scope>
    <source>
        <strain evidence="1 2">Stock d4-2</strain>
    </source>
</reference>
<dbReference type="OMA" id="FSMFHIL"/>
<dbReference type="KEGG" id="ptm:GSPATT00011748001"/>
<keyword evidence="2" id="KW-1185">Reference proteome</keyword>
<accession>A0CZF8</accession>
<sequence>MIVQREQNYSQLVEAGLQTEEFGLELDNDLTIFSEKISQYSVRRCCSTDDLFIILYIKGQIAYIFNEAIQRLQMIYPISDKLIDYPKRQWIFRNIQQQNIQNGNIQLEVTTIVIGMSFGREKEQEEASKIRIAKSRVNGQNYTKIIVSKQALLVFSLLESMRMERGNWLTLFDGKILQLNLIQFNCNGLYDEYGLKTGNWVELNSNFSMFHILQFSFNQLQQTMVKRRILKRTKNKLMGCNLKLLKISNWMLQCNAKGLKQGSWNDLSEKFIQYYIFAYPVIRNFTKRENTKMEGEQGNDRSQQMIKQLVKHSMTKMGQYKVSKQSCSKIQQGIYKYVLGFREIGFMQEGEYLNGKRVGQWFIVLDEKKFGGGFYDADGLKIGKWVEILKKMNQIPSFTQQSGIIVKFEGEYFKGKRVGNWKLKQNQKAMYKMRNLTISGSGTFNENGDKKGRFIELHKQEDFSEQIYKQFQNQIQVNFKCNRIQKWSNNTIIRNSIMGKMMQRVCSYKSAGGFYDLDNHKTGKWIELGERSDGVSDVKYIGYYINAKKVEDGRFNMIIVQGKRDLEFKIEEAGLMMKRTRKMVYGMNFILTSKVIKQFKLEITNMKLKLENGKQNKMAIQCIKTIYISGSGQIDENGLKNSEWIDLHMDYSEFTKIFNIEQYQSGQQMGINQRIHNRNVMQQSMDNQQAIKLEWIETWKMDGITRVLHPILVDNIQWRLQQWQQNWKMGTVFKNKLCRFFDLSKSSGGFYDDNGLKVGFWIDLCQNFINVRQVTFAGKYNHGNRIGKWDLIFKDNIIGSGEYLEFDTKQGDWIELESSFQDYKLKLIVNQWQITFGIREIRRWQQNWKMDYSERLSKIVMRLINSIQS</sequence>